<dbReference type="InterPro" id="IPR004481">
    <property type="entry name" value="K/Na/Ca-exchanger"/>
</dbReference>
<dbReference type="GO" id="GO:0005262">
    <property type="term" value="F:calcium channel activity"/>
    <property type="evidence" value="ECO:0007669"/>
    <property type="project" value="TreeGrafter"/>
</dbReference>
<evidence type="ECO:0000256" key="8">
    <source>
        <dbReference type="ARBA" id="ARBA00022837"/>
    </source>
</evidence>
<feature type="region of interest" description="Disordered" evidence="14">
    <location>
        <begin position="91"/>
        <end position="115"/>
    </location>
</feature>
<proteinExistence type="inferred from homology"/>
<keyword evidence="7" id="KW-0677">Repeat</keyword>
<feature type="transmembrane region" description="Helical" evidence="15">
    <location>
        <begin position="458"/>
        <end position="478"/>
    </location>
</feature>
<evidence type="ECO:0000259" key="16">
    <source>
        <dbReference type="Pfam" id="PF01699"/>
    </source>
</evidence>
<feature type="compositionally biased region" description="Low complexity" evidence="14">
    <location>
        <begin position="152"/>
        <end position="205"/>
    </location>
</feature>
<feature type="transmembrane region" description="Helical" evidence="15">
    <location>
        <begin position="725"/>
        <end position="747"/>
    </location>
</feature>
<evidence type="ECO:0000256" key="5">
    <source>
        <dbReference type="ARBA" id="ARBA00022568"/>
    </source>
</evidence>
<feature type="domain" description="Sodium/calcium exchanger membrane region" evidence="16">
    <location>
        <begin position="691"/>
        <end position="838"/>
    </location>
</feature>
<evidence type="ECO:0000256" key="1">
    <source>
        <dbReference type="ARBA" id="ARBA00004141"/>
    </source>
</evidence>
<feature type="region of interest" description="Disordered" evidence="14">
    <location>
        <begin position="506"/>
        <end position="554"/>
    </location>
</feature>
<protein>
    <recommendedName>
        <fullName evidence="16">Sodium/calcium exchanger membrane region domain-containing protein</fullName>
    </recommendedName>
</protein>
<evidence type="ECO:0000256" key="6">
    <source>
        <dbReference type="ARBA" id="ARBA00022692"/>
    </source>
</evidence>
<evidence type="ECO:0000313" key="18">
    <source>
        <dbReference type="Proteomes" id="UP000075880"/>
    </source>
</evidence>
<evidence type="ECO:0000256" key="12">
    <source>
        <dbReference type="ARBA" id="ARBA00023136"/>
    </source>
</evidence>
<dbReference type="PANTHER" id="PTHR10846:SF72">
    <property type="entry name" value="SODIUM_POTASSIUM_CALCIUM EXCHANGER NCKX30C"/>
    <property type="match status" value="1"/>
</dbReference>
<dbReference type="InterPro" id="IPR044880">
    <property type="entry name" value="NCX_ion-bd_dom_sf"/>
</dbReference>
<dbReference type="GO" id="GO:0008273">
    <property type="term" value="F:calcium, potassium:sodium antiporter activity"/>
    <property type="evidence" value="ECO:0007669"/>
    <property type="project" value="TreeGrafter"/>
</dbReference>
<feature type="compositionally biased region" description="Polar residues" evidence="14">
    <location>
        <begin position="510"/>
        <end position="529"/>
    </location>
</feature>
<evidence type="ECO:0000256" key="4">
    <source>
        <dbReference type="ARBA" id="ARBA00022449"/>
    </source>
</evidence>
<evidence type="ECO:0000256" key="7">
    <source>
        <dbReference type="ARBA" id="ARBA00022737"/>
    </source>
</evidence>
<evidence type="ECO:0000313" key="17">
    <source>
        <dbReference type="EnsemblMetazoa" id="ENSAATROPP008690"/>
    </source>
</evidence>
<feature type="region of interest" description="Disordered" evidence="14">
    <location>
        <begin position="131"/>
        <end position="209"/>
    </location>
</feature>
<dbReference type="FunFam" id="1.20.1420.30:FF:000004">
    <property type="entry name" value="Sodium/potassium/calcium exchanger 2 isoform 1"/>
    <property type="match status" value="1"/>
</dbReference>
<dbReference type="EnsemblMetazoa" id="ENSAATROPT009599">
    <property type="protein sequence ID" value="ENSAATROPP008690"/>
    <property type="gene ID" value="ENSAATROPG007818"/>
</dbReference>
<keyword evidence="11" id="KW-0406">Ion transport</keyword>
<keyword evidence="3" id="KW-0813">Transport</keyword>
<dbReference type="GO" id="GO:0006874">
    <property type="term" value="P:intracellular calcium ion homeostasis"/>
    <property type="evidence" value="ECO:0007669"/>
    <property type="project" value="TreeGrafter"/>
</dbReference>
<evidence type="ECO:0000256" key="14">
    <source>
        <dbReference type="SAM" id="MobiDB-lite"/>
    </source>
</evidence>
<feature type="compositionally biased region" description="Low complexity" evidence="14">
    <location>
        <begin position="530"/>
        <end position="547"/>
    </location>
</feature>
<dbReference type="GO" id="GO:0005886">
    <property type="term" value="C:plasma membrane"/>
    <property type="evidence" value="ECO:0007669"/>
    <property type="project" value="TreeGrafter"/>
</dbReference>
<feature type="transmembrane region" description="Helical" evidence="15">
    <location>
        <begin position="399"/>
        <end position="422"/>
    </location>
</feature>
<evidence type="ECO:0000256" key="11">
    <source>
        <dbReference type="ARBA" id="ARBA00023065"/>
    </source>
</evidence>
<evidence type="ECO:0000256" key="2">
    <source>
        <dbReference type="ARBA" id="ARBA00005364"/>
    </source>
</evidence>
<keyword evidence="5" id="KW-0109">Calcium transport</keyword>
<comment type="subcellular location">
    <subcellularLocation>
        <location evidence="1">Membrane</location>
        <topology evidence="1">Multi-pass membrane protein</topology>
    </subcellularLocation>
</comment>
<dbReference type="Proteomes" id="UP000075880">
    <property type="component" value="Unassembled WGS sequence"/>
</dbReference>
<dbReference type="GO" id="GO:0015293">
    <property type="term" value="F:symporter activity"/>
    <property type="evidence" value="ECO:0007669"/>
    <property type="project" value="UniProtKB-KW"/>
</dbReference>
<feature type="transmembrane region" description="Helical" evidence="15">
    <location>
        <begin position="330"/>
        <end position="348"/>
    </location>
</feature>
<sequence>MKPSPLAPPSLSSCRVPTGAFRMHQPATAAGRSQQASATTVTTTIDNKRSTTTAYAPTARMHRVAGARHECAGSGSTRSCNRTVAAGRHLPMHGSQTFSTPPPSPPSPNSGSIVPAPSAVAATMVVERRAEAVTRGQVPRTALGITTSHRPSSNAANTTSTTFNDSNKNQITNTNTTTADTCSSSKSSSITCSSTSSSRSSSRSSNYGSAGGCRLVGGVVLKAKSSIRRVPWGQLGGLWGTGVSIAAGAPRSRLLPFFVLGLALVTLLLPATAARGESFSDGNFYYDPNATSVLPGTLLQLGNVTNVTDAKKDPLFPDDLFTEEQRRNGAIILHVIGVMYMFVALAIVCDEFFVPSLDVIIEKLGITDDVAGATFMAAGGSAPELFTSIMGVFVSFNDVGIGTIVGSAVFNILFVIGMCALFSKTILSLTWWPLFRDCTFYSVSLLTLIYFFRDNKIYWWEALVLFIIYILYAVFMKFNQQVERCVKKIIYKNKVTRVRSTDQLMPAGNAANSSETSMATQPGGSVTSRAASESRSGPPGSSSGTAPIHQNPTATGAKFRHGLLQLMIHTIDPLHDGKVDEKATQLHAIASLKVLLDATKPQRGAATSSAANHVKINLKETTLASDRPNGNIDTTIDSGNELEEEPPEALSMSWPKGARKRITYLLVAPILFPLYLTLPDTRTPRGKRFFPVTFIGSILWIAAYSYLMVWWATVIGITSEIPAEVMGLTFLAAGTSIPDLITSVIVARKGFGDMAVSSSVGSNIFDVTVGLPIPWLLYGIIYGQPVEVNSVGMVCSITILFLMLLFVVMSIACFRWRMNKGLGFTMFLLYFVFVAVSLMFEYDVLICPF</sequence>
<keyword evidence="6 15" id="KW-0812">Transmembrane</keyword>
<feature type="transmembrane region" description="Helical" evidence="15">
    <location>
        <begin position="821"/>
        <end position="840"/>
    </location>
</feature>
<comment type="similarity">
    <text evidence="2">Belongs to the Ca(2+):cation antiporter (CaCA) (TC 2.A.19) family. SLC24A subfamily.</text>
</comment>
<dbReference type="Pfam" id="PF01699">
    <property type="entry name" value="Na_Ca_ex"/>
    <property type="match status" value="2"/>
</dbReference>
<dbReference type="InterPro" id="IPR004837">
    <property type="entry name" value="NaCa_Exmemb"/>
</dbReference>
<keyword evidence="10 15" id="KW-1133">Transmembrane helix</keyword>
<dbReference type="FunFam" id="1.20.1420.30:FF:000002">
    <property type="entry name" value="Sodium/potassium/calcium exchanger 2 isoform 1"/>
    <property type="match status" value="1"/>
</dbReference>
<reference evidence="17" key="1">
    <citation type="submission" date="2024-04" db="UniProtKB">
        <authorList>
            <consortium name="EnsemblMetazoa"/>
        </authorList>
    </citation>
    <scope>IDENTIFICATION</scope>
    <source>
        <strain evidence="17">EBRO</strain>
    </source>
</reference>
<keyword evidence="8" id="KW-0106">Calcium</keyword>
<dbReference type="AlphaFoldDB" id="A0AAG5DCW2"/>
<keyword evidence="9" id="KW-0769">Symport</keyword>
<dbReference type="PANTHER" id="PTHR10846">
    <property type="entry name" value="SODIUM/POTASSIUM/CALCIUM EXCHANGER"/>
    <property type="match status" value="1"/>
</dbReference>
<keyword evidence="4" id="KW-0050">Antiport</keyword>
<evidence type="ECO:0000256" key="15">
    <source>
        <dbReference type="SAM" id="Phobius"/>
    </source>
</evidence>
<feature type="transmembrane region" description="Helical" evidence="15">
    <location>
        <begin position="791"/>
        <end position="814"/>
    </location>
</feature>
<organism evidence="17 18">
    <name type="scientific">Anopheles atroparvus</name>
    <name type="common">European mosquito</name>
    <dbReference type="NCBI Taxonomy" id="41427"/>
    <lineage>
        <taxon>Eukaryota</taxon>
        <taxon>Metazoa</taxon>
        <taxon>Ecdysozoa</taxon>
        <taxon>Arthropoda</taxon>
        <taxon>Hexapoda</taxon>
        <taxon>Insecta</taxon>
        <taxon>Pterygota</taxon>
        <taxon>Neoptera</taxon>
        <taxon>Endopterygota</taxon>
        <taxon>Diptera</taxon>
        <taxon>Nematocera</taxon>
        <taxon>Culicoidea</taxon>
        <taxon>Culicidae</taxon>
        <taxon>Anophelinae</taxon>
        <taxon>Anopheles</taxon>
    </lineage>
</organism>
<name>A0AAG5DCW2_ANOAO</name>
<keyword evidence="12 15" id="KW-0472">Membrane</keyword>
<keyword evidence="13" id="KW-0325">Glycoprotein</keyword>
<evidence type="ECO:0000256" key="13">
    <source>
        <dbReference type="ARBA" id="ARBA00023180"/>
    </source>
</evidence>
<evidence type="ECO:0000256" key="9">
    <source>
        <dbReference type="ARBA" id="ARBA00022847"/>
    </source>
</evidence>
<feature type="region of interest" description="Disordered" evidence="14">
    <location>
        <begin position="627"/>
        <end position="650"/>
    </location>
</feature>
<feature type="transmembrane region" description="Helical" evidence="15">
    <location>
        <begin position="690"/>
        <end position="713"/>
    </location>
</feature>
<evidence type="ECO:0000256" key="3">
    <source>
        <dbReference type="ARBA" id="ARBA00022448"/>
    </source>
</evidence>
<evidence type="ECO:0000256" key="10">
    <source>
        <dbReference type="ARBA" id="ARBA00022989"/>
    </source>
</evidence>
<feature type="domain" description="Sodium/calcium exchanger membrane region" evidence="16">
    <location>
        <begin position="335"/>
        <end position="476"/>
    </location>
</feature>
<feature type="transmembrane region" description="Helical" evidence="15">
    <location>
        <begin position="254"/>
        <end position="274"/>
    </location>
</feature>
<accession>A0AAG5DCW2</accession>
<dbReference type="NCBIfam" id="TIGR00367">
    <property type="entry name" value="calcium/sodium antiporter"/>
    <property type="match status" value="1"/>
</dbReference>
<dbReference type="Gene3D" id="1.20.1420.30">
    <property type="entry name" value="NCX, central ion-binding region"/>
    <property type="match status" value="2"/>
</dbReference>
<keyword evidence="18" id="KW-1185">Reference proteome</keyword>